<keyword evidence="1" id="KW-1133">Transmembrane helix</keyword>
<comment type="caution">
    <text evidence="2">The sequence shown here is derived from an EMBL/GenBank/DDBJ whole genome shotgun (WGS) entry which is preliminary data.</text>
</comment>
<proteinExistence type="predicted"/>
<keyword evidence="1" id="KW-0812">Transmembrane</keyword>
<reference evidence="2 3" key="1">
    <citation type="journal article" date="2002" name="Int. J. Syst. Evol. Microbiol.">
        <title>Sphingopyxis witflariensis sp. nov., isolated from activated sludge.</title>
        <authorList>
            <person name="Kampfer P."/>
            <person name="Witzenberger R."/>
            <person name="Denner E.B."/>
            <person name="Busse H.J."/>
            <person name="Neef A."/>
        </authorList>
    </citation>
    <scope>NUCLEOTIDE SEQUENCE [LARGE SCALE GENOMIC DNA]</scope>
    <source>
        <strain evidence="2 3">DSM 14551</strain>
    </source>
</reference>
<keyword evidence="3" id="KW-1185">Reference proteome</keyword>
<dbReference type="AlphaFoldDB" id="A0A2D0AN77"/>
<keyword evidence="1" id="KW-0472">Membrane</keyword>
<name>A0A2D0AN77_9SPHN</name>
<dbReference type="EMBL" id="NISJ01000008">
    <property type="protein sequence ID" value="OWQ95210.1"/>
    <property type="molecule type" value="Genomic_DNA"/>
</dbReference>
<feature type="transmembrane region" description="Helical" evidence="1">
    <location>
        <begin position="49"/>
        <end position="71"/>
    </location>
</feature>
<dbReference type="RefSeq" id="WP_088473541.1">
    <property type="nucleotide sequence ID" value="NZ_NISJ01000008.1"/>
</dbReference>
<evidence type="ECO:0000313" key="2">
    <source>
        <dbReference type="EMBL" id="OWQ95210.1"/>
    </source>
</evidence>
<evidence type="ECO:0000313" key="3">
    <source>
        <dbReference type="Proteomes" id="UP000197097"/>
    </source>
</evidence>
<feature type="transmembrane region" description="Helical" evidence="1">
    <location>
        <begin position="20"/>
        <end position="42"/>
    </location>
</feature>
<protein>
    <recommendedName>
        <fullName evidence="4">Iron transporter</fullName>
    </recommendedName>
</protein>
<organism evidence="2 3">
    <name type="scientific">Sphingopyxis witflariensis</name>
    <dbReference type="NCBI Taxonomy" id="173675"/>
    <lineage>
        <taxon>Bacteria</taxon>
        <taxon>Pseudomonadati</taxon>
        <taxon>Pseudomonadota</taxon>
        <taxon>Alphaproteobacteria</taxon>
        <taxon>Sphingomonadales</taxon>
        <taxon>Sphingomonadaceae</taxon>
        <taxon>Sphingopyxis</taxon>
    </lineage>
</organism>
<feature type="transmembrane region" description="Helical" evidence="1">
    <location>
        <begin position="77"/>
        <end position="96"/>
    </location>
</feature>
<sequence length="102" mass="10504">MATKASRPRGVSRWNVAARALAAIPANYVLTSLGIACLARLLPMRPEEASVAATLASFALFAVLALAAFAVRSVARLWLAMIGAGILLGGGLWISIATGGRL</sequence>
<evidence type="ECO:0008006" key="4">
    <source>
        <dbReference type="Google" id="ProtNLM"/>
    </source>
</evidence>
<dbReference type="OrthoDB" id="7433545at2"/>
<gene>
    <name evidence="2" type="ORF">CDQ91_14990</name>
</gene>
<accession>A0A2D0AN77</accession>
<dbReference type="Proteomes" id="UP000197097">
    <property type="component" value="Unassembled WGS sequence"/>
</dbReference>
<evidence type="ECO:0000256" key="1">
    <source>
        <dbReference type="SAM" id="Phobius"/>
    </source>
</evidence>